<dbReference type="EMBL" id="JABEZV010000008">
    <property type="protein sequence ID" value="MBA0717323.1"/>
    <property type="molecule type" value="Genomic_DNA"/>
</dbReference>
<gene>
    <name evidence="1" type="ORF">Golax_005156</name>
</gene>
<name>A0A7J8ZZV5_9ROSI</name>
<reference evidence="1 2" key="1">
    <citation type="journal article" date="2019" name="Genome Biol. Evol.">
        <title>Insights into the evolution of the New World diploid cottons (Gossypium, subgenus Houzingenia) based on genome sequencing.</title>
        <authorList>
            <person name="Grover C.E."/>
            <person name="Arick M.A. 2nd"/>
            <person name="Thrash A."/>
            <person name="Conover J.L."/>
            <person name="Sanders W.S."/>
            <person name="Peterson D.G."/>
            <person name="Frelichowski J.E."/>
            <person name="Scheffler J.A."/>
            <person name="Scheffler B.E."/>
            <person name="Wendel J.F."/>
        </authorList>
    </citation>
    <scope>NUCLEOTIDE SEQUENCE [LARGE SCALE GENOMIC DNA]</scope>
    <source>
        <strain evidence="1">4</strain>
        <tissue evidence="1">Leaf</tissue>
    </source>
</reference>
<comment type="caution">
    <text evidence="1">The sequence shown here is derived from an EMBL/GenBank/DDBJ whole genome shotgun (WGS) entry which is preliminary data.</text>
</comment>
<sequence>MMIVIQKKRSNLKRWERILMEICLLIRPRCLDLP</sequence>
<evidence type="ECO:0000313" key="2">
    <source>
        <dbReference type="Proteomes" id="UP000593574"/>
    </source>
</evidence>
<evidence type="ECO:0000313" key="1">
    <source>
        <dbReference type="EMBL" id="MBA0717323.1"/>
    </source>
</evidence>
<protein>
    <submittedName>
        <fullName evidence="1">Uncharacterized protein</fullName>
    </submittedName>
</protein>
<dbReference type="AlphaFoldDB" id="A0A7J8ZZV5"/>
<keyword evidence="2" id="KW-1185">Reference proteome</keyword>
<dbReference type="Proteomes" id="UP000593574">
    <property type="component" value="Unassembled WGS sequence"/>
</dbReference>
<proteinExistence type="predicted"/>
<organism evidence="1 2">
    <name type="scientific">Gossypium laxum</name>
    <dbReference type="NCBI Taxonomy" id="34288"/>
    <lineage>
        <taxon>Eukaryota</taxon>
        <taxon>Viridiplantae</taxon>
        <taxon>Streptophyta</taxon>
        <taxon>Embryophyta</taxon>
        <taxon>Tracheophyta</taxon>
        <taxon>Spermatophyta</taxon>
        <taxon>Magnoliopsida</taxon>
        <taxon>eudicotyledons</taxon>
        <taxon>Gunneridae</taxon>
        <taxon>Pentapetalae</taxon>
        <taxon>rosids</taxon>
        <taxon>malvids</taxon>
        <taxon>Malvales</taxon>
        <taxon>Malvaceae</taxon>
        <taxon>Malvoideae</taxon>
        <taxon>Gossypium</taxon>
    </lineage>
</organism>
<feature type="non-terminal residue" evidence="1">
    <location>
        <position position="34"/>
    </location>
</feature>
<accession>A0A7J8ZZV5</accession>